<dbReference type="Proteomes" id="UP001379600">
    <property type="component" value="Unassembled WGS sequence"/>
</dbReference>
<sequence length="48" mass="5510">MNKTRQAPSARRIIGMVVGVIIIAFGPFIQFFDGHFAQKVLKYKQEKE</sequence>
<organism evidence="2 3">
    <name type="scientific">Faecalibacterium taiwanense</name>
    <dbReference type="NCBI Taxonomy" id="3030638"/>
    <lineage>
        <taxon>Bacteria</taxon>
        <taxon>Bacillati</taxon>
        <taxon>Bacillota</taxon>
        <taxon>Clostridia</taxon>
        <taxon>Eubacteriales</taxon>
        <taxon>Oscillospiraceae</taxon>
        <taxon>Faecalibacterium</taxon>
    </lineage>
</organism>
<name>A0AB35Y171_9FIRM</name>
<keyword evidence="1" id="KW-0812">Transmembrane</keyword>
<keyword evidence="1" id="KW-1133">Transmembrane helix</keyword>
<proteinExistence type="predicted"/>
<evidence type="ECO:0000256" key="1">
    <source>
        <dbReference type="SAM" id="Phobius"/>
    </source>
</evidence>
<reference evidence="2 3" key="1">
    <citation type="submission" date="2024-03" db="EMBL/GenBank/DDBJ databases">
        <authorList>
            <person name="Plomp N."/>
            <person name="Harmsen H.J."/>
        </authorList>
    </citation>
    <scope>NUCLEOTIDE SEQUENCE [LARGE SCALE GENOMIC DNA]</scope>
    <source>
        <strain evidence="2 3">HTF-76H</strain>
    </source>
</reference>
<feature type="transmembrane region" description="Helical" evidence="1">
    <location>
        <begin position="12"/>
        <end position="32"/>
    </location>
</feature>
<protein>
    <submittedName>
        <fullName evidence="2">Uncharacterized protein</fullName>
    </submittedName>
</protein>
<accession>A0AB35Y171</accession>
<keyword evidence="3" id="KW-1185">Reference proteome</keyword>
<dbReference type="RefSeq" id="WP_337679128.1">
    <property type="nucleotide sequence ID" value="NZ_CP119420.2"/>
</dbReference>
<gene>
    <name evidence="2" type="ORF">WF787_06440</name>
</gene>
<evidence type="ECO:0000313" key="3">
    <source>
        <dbReference type="Proteomes" id="UP001379600"/>
    </source>
</evidence>
<comment type="caution">
    <text evidence="2">The sequence shown here is derived from an EMBL/GenBank/DDBJ whole genome shotgun (WGS) entry which is preliminary data.</text>
</comment>
<dbReference type="AlphaFoldDB" id="A0AB35Y171"/>
<keyword evidence="1" id="KW-0472">Membrane</keyword>
<dbReference type="EMBL" id="JBBFKC010000005">
    <property type="protein sequence ID" value="MEJ3690865.1"/>
    <property type="molecule type" value="Genomic_DNA"/>
</dbReference>
<evidence type="ECO:0000313" key="2">
    <source>
        <dbReference type="EMBL" id="MEJ3690865.1"/>
    </source>
</evidence>